<name>A0ABZ2NA67_9BACI</name>
<reference evidence="1 2" key="1">
    <citation type="submission" date="2024-02" db="EMBL/GenBank/DDBJ databases">
        <title>Seven novel Bacillus-like species.</title>
        <authorList>
            <person name="Liu G."/>
        </authorList>
    </citation>
    <scope>NUCLEOTIDE SEQUENCE [LARGE SCALE GENOMIC DNA]</scope>
    <source>
        <strain evidence="1 2">FJAT-52991</strain>
    </source>
</reference>
<dbReference type="Proteomes" id="UP001387364">
    <property type="component" value="Chromosome"/>
</dbReference>
<gene>
    <name evidence="1" type="ORF">WDJ61_07725</name>
</gene>
<keyword evidence="2" id="KW-1185">Reference proteome</keyword>
<evidence type="ECO:0000313" key="2">
    <source>
        <dbReference type="Proteomes" id="UP001387364"/>
    </source>
</evidence>
<organism evidence="1 2">
    <name type="scientific">Bacillus kandeliae</name>
    <dbReference type="NCBI Taxonomy" id="3129297"/>
    <lineage>
        <taxon>Bacteria</taxon>
        <taxon>Bacillati</taxon>
        <taxon>Bacillota</taxon>
        <taxon>Bacilli</taxon>
        <taxon>Bacillales</taxon>
        <taxon>Bacillaceae</taxon>
        <taxon>Bacillus</taxon>
    </lineage>
</organism>
<dbReference type="RefSeq" id="WP_338754242.1">
    <property type="nucleotide sequence ID" value="NZ_CP147404.1"/>
</dbReference>
<evidence type="ECO:0000313" key="1">
    <source>
        <dbReference type="EMBL" id="WXB94506.1"/>
    </source>
</evidence>
<sequence>MMLPIDLDLLEKRIAIPALLAELSYLNEHRSVELVRVWGEKTMAITSLYDLLLKEIQVSSCQQQAN</sequence>
<dbReference type="EMBL" id="CP147404">
    <property type="protein sequence ID" value="WXB94506.1"/>
    <property type="molecule type" value="Genomic_DNA"/>
</dbReference>
<protein>
    <submittedName>
        <fullName evidence="1">Uncharacterized protein</fullName>
    </submittedName>
</protein>
<proteinExistence type="predicted"/>
<accession>A0ABZ2NA67</accession>